<dbReference type="GO" id="GO:0071203">
    <property type="term" value="C:WASH complex"/>
    <property type="evidence" value="ECO:0007669"/>
    <property type="project" value="InterPro"/>
</dbReference>
<feature type="region of interest" description="Disordered" evidence="2">
    <location>
        <begin position="26"/>
        <end position="62"/>
    </location>
</feature>
<accession>A0A7S2E7E0</accession>
<evidence type="ECO:0000313" key="3">
    <source>
        <dbReference type="EMBL" id="CAD9319369.1"/>
    </source>
</evidence>
<feature type="compositionally biased region" description="Polar residues" evidence="2">
    <location>
        <begin position="32"/>
        <end position="45"/>
    </location>
</feature>
<protein>
    <submittedName>
        <fullName evidence="3">Uncharacterized protein</fullName>
    </submittedName>
</protein>
<evidence type="ECO:0000256" key="2">
    <source>
        <dbReference type="SAM" id="MobiDB-lite"/>
    </source>
</evidence>
<evidence type="ECO:0000256" key="1">
    <source>
        <dbReference type="SAM" id="Coils"/>
    </source>
</evidence>
<dbReference type="EMBL" id="HBGN01008402">
    <property type="protein sequence ID" value="CAD9319369.1"/>
    <property type="molecule type" value="Transcribed_RNA"/>
</dbReference>
<sequence>MVFDPRIDLPPLPSSRETALNEEISEADNEHTISALSNETSTNLPQEDEKDSASQITTTANKEQFLKEEEEEKALEEEERMKEKEAERIQEEKLFATHEPLPPSTTSSVINQYLSSTSRFVNAFVASADARLDSSSDKISALDIQIGLLESKLSSIPGLDDGGADLDEKVYV</sequence>
<dbReference type="Pfam" id="PF10152">
    <property type="entry name" value="CCDC53"/>
    <property type="match status" value="1"/>
</dbReference>
<keyword evidence="1" id="KW-0175">Coiled coil</keyword>
<feature type="compositionally biased region" description="Polar residues" evidence="2">
    <location>
        <begin position="53"/>
        <end position="62"/>
    </location>
</feature>
<gene>
    <name evidence="3" type="ORF">DBRI1063_LOCUS5378</name>
</gene>
<organism evidence="3">
    <name type="scientific">Ditylum brightwellii</name>
    <dbReference type="NCBI Taxonomy" id="49249"/>
    <lineage>
        <taxon>Eukaryota</taxon>
        <taxon>Sar</taxon>
        <taxon>Stramenopiles</taxon>
        <taxon>Ochrophyta</taxon>
        <taxon>Bacillariophyta</taxon>
        <taxon>Mediophyceae</taxon>
        <taxon>Lithodesmiophycidae</taxon>
        <taxon>Lithodesmiales</taxon>
        <taxon>Lithodesmiaceae</taxon>
        <taxon>Ditylum</taxon>
    </lineage>
</organism>
<dbReference type="AlphaFoldDB" id="A0A7S2E7E0"/>
<dbReference type="InterPro" id="IPR019309">
    <property type="entry name" value="WASHC3"/>
</dbReference>
<feature type="coiled-coil region" evidence="1">
    <location>
        <begin position="65"/>
        <end position="94"/>
    </location>
</feature>
<name>A0A7S2E7E0_9STRA</name>
<proteinExistence type="predicted"/>
<reference evidence="3" key="1">
    <citation type="submission" date="2021-01" db="EMBL/GenBank/DDBJ databases">
        <authorList>
            <person name="Corre E."/>
            <person name="Pelletier E."/>
            <person name="Niang G."/>
            <person name="Scheremetjew M."/>
            <person name="Finn R."/>
            <person name="Kale V."/>
            <person name="Holt S."/>
            <person name="Cochrane G."/>
            <person name="Meng A."/>
            <person name="Brown T."/>
            <person name="Cohen L."/>
        </authorList>
    </citation>
    <scope>NUCLEOTIDE SEQUENCE</scope>
    <source>
        <strain evidence="3">Pop2</strain>
    </source>
</reference>